<evidence type="ECO:0000313" key="2">
    <source>
        <dbReference type="EMBL" id="KAK7499944.1"/>
    </source>
</evidence>
<evidence type="ECO:0000313" key="3">
    <source>
        <dbReference type="Proteomes" id="UP001519460"/>
    </source>
</evidence>
<gene>
    <name evidence="2" type="ORF">BaRGS_00008792</name>
</gene>
<dbReference type="EMBL" id="JACVVK020000040">
    <property type="protein sequence ID" value="KAK7499944.1"/>
    <property type="molecule type" value="Genomic_DNA"/>
</dbReference>
<evidence type="ECO:0000256" key="1">
    <source>
        <dbReference type="SAM" id="MobiDB-lite"/>
    </source>
</evidence>
<sequence>MIRSYHTVLNPGEVQQAKVQAKAHLKNNPSPTGKKNRPVKHRRAFRASHTRWLRPTVVELWFLVARQAALKAFVRVRPLVTASCVELANRRSNHQLAVVEAHYRTRSIEQRGIRTASPEPVSVKILSITTGRRLERASHDTAAGNRVLVIQTKQDGWGPCLVNPIGISYSGWR</sequence>
<proteinExistence type="predicted"/>
<accession>A0ABD0LLQ5</accession>
<feature type="region of interest" description="Disordered" evidence="1">
    <location>
        <begin position="22"/>
        <end position="43"/>
    </location>
</feature>
<protein>
    <submittedName>
        <fullName evidence="2">Uncharacterized protein</fullName>
    </submittedName>
</protein>
<name>A0ABD0LLQ5_9CAEN</name>
<dbReference type="AlphaFoldDB" id="A0ABD0LLQ5"/>
<organism evidence="2 3">
    <name type="scientific">Batillaria attramentaria</name>
    <dbReference type="NCBI Taxonomy" id="370345"/>
    <lineage>
        <taxon>Eukaryota</taxon>
        <taxon>Metazoa</taxon>
        <taxon>Spiralia</taxon>
        <taxon>Lophotrochozoa</taxon>
        <taxon>Mollusca</taxon>
        <taxon>Gastropoda</taxon>
        <taxon>Caenogastropoda</taxon>
        <taxon>Sorbeoconcha</taxon>
        <taxon>Cerithioidea</taxon>
        <taxon>Batillariidae</taxon>
        <taxon>Batillaria</taxon>
    </lineage>
</organism>
<reference evidence="2 3" key="1">
    <citation type="journal article" date="2023" name="Sci. Data">
        <title>Genome assembly of the Korean intertidal mud-creeper Batillaria attramentaria.</title>
        <authorList>
            <person name="Patra A.K."/>
            <person name="Ho P.T."/>
            <person name="Jun S."/>
            <person name="Lee S.J."/>
            <person name="Kim Y."/>
            <person name="Won Y.J."/>
        </authorList>
    </citation>
    <scope>NUCLEOTIDE SEQUENCE [LARGE SCALE GENOMIC DNA]</scope>
    <source>
        <strain evidence="2">Wonlab-2016</strain>
    </source>
</reference>
<comment type="caution">
    <text evidence="2">The sequence shown here is derived from an EMBL/GenBank/DDBJ whole genome shotgun (WGS) entry which is preliminary data.</text>
</comment>
<feature type="compositionally biased region" description="Basic residues" evidence="1">
    <location>
        <begin position="34"/>
        <end position="43"/>
    </location>
</feature>
<keyword evidence="3" id="KW-1185">Reference proteome</keyword>
<dbReference type="Proteomes" id="UP001519460">
    <property type="component" value="Unassembled WGS sequence"/>
</dbReference>